<evidence type="ECO:0000313" key="1">
    <source>
        <dbReference type="EMBL" id="CDF32852.1"/>
    </source>
</evidence>
<dbReference type="Proteomes" id="UP000012073">
    <property type="component" value="Unassembled WGS sequence"/>
</dbReference>
<reference evidence="2" key="1">
    <citation type="journal article" date="2013" name="Proc. Natl. Acad. Sci. U.S.A.">
        <title>Genome structure and metabolic features in the red seaweed Chondrus crispus shed light on evolution of the Archaeplastida.</title>
        <authorList>
            <person name="Collen J."/>
            <person name="Porcel B."/>
            <person name="Carre W."/>
            <person name="Ball S.G."/>
            <person name="Chaparro C."/>
            <person name="Tonon T."/>
            <person name="Barbeyron T."/>
            <person name="Michel G."/>
            <person name="Noel B."/>
            <person name="Valentin K."/>
            <person name="Elias M."/>
            <person name="Artiguenave F."/>
            <person name="Arun A."/>
            <person name="Aury J.M."/>
            <person name="Barbosa-Neto J.F."/>
            <person name="Bothwell J.H."/>
            <person name="Bouget F.Y."/>
            <person name="Brillet L."/>
            <person name="Cabello-Hurtado F."/>
            <person name="Capella-Gutierrez S."/>
            <person name="Charrier B."/>
            <person name="Cladiere L."/>
            <person name="Cock J.M."/>
            <person name="Coelho S.M."/>
            <person name="Colleoni C."/>
            <person name="Czjzek M."/>
            <person name="Da Silva C."/>
            <person name="Delage L."/>
            <person name="Denoeud F."/>
            <person name="Deschamps P."/>
            <person name="Dittami S.M."/>
            <person name="Gabaldon T."/>
            <person name="Gachon C.M."/>
            <person name="Groisillier A."/>
            <person name="Herve C."/>
            <person name="Jabbari K."/>
            <person name="Katinka M."/>
            <person name="Kloareg B."/>
            <person name="Kowalczyk N."/>
            <person name="Labadie K."/>
            <person name="Leblanc C."/>
            <person name="Lopez P.J."/>
            <person name="McLachlan D.H."/>
            <person name="Meslet-Cladiere L."/>
            <person name="Moustafa A."/>
            <person name="Nehr Z."/>
            <person name="Nyvall Collen P."/>
            <person name="Panaud O."/>
            <person name="Partensky F."/>
            <person name="Poulain J."/>
            <person name="Rensing S.A."/>
            <person name="Rousvoal S."/>
            <person name="Samson G."/>
            <person name="Symeonidi A."/>
            <person name="Weissenbach J."/>
            <person name="Zambounis A."/>
            <person name="Wincker P."/>
            <person name="Boyen C."/>
        </authorList>
    </citation>
    <scope>NUCLEOTIDE SEQUENCE [LARGE SCALE GENOMIC DNA]</scope>
    <source>
        <strain evidence="2">cv. Stackhouse</strain>
    </source>
</reference>
<evidence type="ECO:0000313" key="2">
    <source>
        <dbReference type="Proteomes" id="UP000012073"/>
    </source>
</evidence>
<dbReference type="Gramene" id="CDF32852">
    <property type="protein sequence ID" value="CDF32852"/>
    <property type="gene ID" value="CHC_T00001461001"/>
</dbReference>
<dbReference type="KEGG" id="ccp:CHC_T00001461001"/>
<dbReference type="EMBL" id="HG001592">
    <property type="protein sequence ID" value="CDF32852.1"/>
    <property type="molecule type" value="Genomic_DNA"/>
</dbReference>
<organism evidence="1 2">
    <name type="scientific">Chondrus crispus</name>
    <name type="common">Carrageen Irish moss</name>
    <name type="synonym">Polymorpha crispa</name>
    <dbReference type="NCBI Taxonomy" id="2769"/>
    <lineage>
        <taxon>Eukaryota</taxon>
        <taxon>Rhodophyta</taxon>
        <taxon>Florideophyceae</taxon>
        <taxon>Rhodymeniophycidae</taxon>
        <taxon>Gigartinales</taxon>
        <taxon>Gigartinaceae</taxon>
        <taxon>Chondrus</taxon>
    </lineage>
</organism>
<accession>R7Q2Q1</accession>
<keyword evidence="2" id="KW-1185">Reference proteome</keyword>
<dbReference type="AlphaFoldDB" id="R7Q2Q1"/>
<dbReference type="GeneID" id="17320364"/>
<proteinExistence type="predicted"/>
<protein>
    <submittedName>
        <fullName evidence="1">Uncharacterized protein</fullName>
    </submittedName>
</protein>
<sequence length="83" mass="9288">MELLEEFSSLLQSPPSPHLTDFIQITISVIAFATCAGDPFPVQPSTIYRIRRLRQSLSTTPHLTKLICQDLDTLTTRWSAAPC</sequence>
<name>R7Q2Q1_CHOCR</name>
<gene>
    <name evidence="1" type="ORF">CHC_T00001461001</name>
</gene>
<dbReference type="RefSeq" id="XP_005712653.1">
    <property type="nucleotide sequence ID" value="XM_005712596.1"/>
</dbReference>